<gene>
    <name evidence="2" type="ORF">DCR58_00010</name>
</gene>
<evidence type="ECO:0000256" key="1">
    <source>
        <dbReference type="SAM" id="SignalP"/>
    </source>
</evidence>
<keyword evidence="1" id="KW-0732">Signal</keyword>
<feature type="chain" id="PRO_5016758207" description="DUF945 domain-containing protein" evidence="1">
    <location>
        <begin position="19"/>
        <end position="475"/>
    </location>
</feature>
<feature type="signal peptide" evidence="1">
    <location>
        <begin position="1"/>
        <end position="18"/>
    </location>
</feature>
<name>A0A348WKT2_9GAMM</name>
<organism evidence="2 3">
    <name type="scientific">Idiomarina baltica</name>
    <dbReference type="NCBI Taxonomy" id="190892"/>
    <lineage>
        <taxon>Bacteria</taxon>
        <taxon>Pseudomonadati</taxon>
        <taxon>Pseudomonadota</taxon>
        <taxon>Gammaproteobacteria</taxon>
        <taxon>Alteromonadales</taxon>
        <taxon>Idiomarinaceae</taxon>
        <taxon>Idiomarina</taxon>
    </lineage>
</organism>
<dbReference type="AlphaFoldDB" id="A0A348WKT2"/>
<evidence type="ECO:0000313" key="2">
    <source>
        <dbReference type="EMBL" id="HAR55144.1"/>
    </source>
</evidence>
<dbReference type="Pfam" id="PF06097">
    <property type="entry name" value="DUF945"/>
    <property type="match status" value="1"/>
</dbReference>
<dbReference type="EMBL" id="DMUP01000001">
    <property type="protein sequence ID" value="HAR55144.1"/>
    <property type="molecule type" value="Genomic_DNA"/>
</dbReference>
<comment type="caution">
    <text evidence="2">The sequence shown here is derived from an EMBL/GenBank/DDBJ whole genome shotgun (WGS) entry which is preliminary data.</text>
</comment>
<evidence type="ECO:0000313" key="3">
    <source>
        <dbReference type="Proteomes" id="UP000262878"/>
    </source>
</evidence>
<dbReference type="Proteomes" id="UP000262878">
    <property type="component" value="Unassembled WGS sequence"/>
</dbReference>
<evidence type="ECO:0008006" key="4">
    <source>
        <dbReference type="Google" id="ProtNLM"/>
    </source>
</evidence>
<accession>A0A348WKT2</accession>
<proteinExistence type="predicted"/>
<dbReference type="InterPro" id="IPR010352">
    <property type="entry name" value="DUF945"/>
</dbReference>
<sequence length="475" mass="52255">MSKKVFLGGAAAVVAAFAVSPYFTGSVVESQVKAQVAALDSQPAYDAKLVDFQSGYLSSEGTILVTVKLGNMTDDGMELPEEINAEFQLSAQHGLLLTKYDAGIGLASWKLELVDDKLREYLEWSDGDALYHMTGSLGLFGGGEYRDRIAKFNVVENGDGVAVNFSGYQGRGAIDSDNIEYGGGFEQFKLATEGGARVDLKDMKFDINAETPLEKLLKGSVYEGESSLSIAQFYFEDKTMEQPLVLSNYQMNTRSDIGEDEVNASMSVAQTLESLTSSVISVNDIALDISMDNLNIEVLEAFQKLAANQDATAHPEVLLEEQKEFFVKRLIQFAEAEPSLKIDALKASFEQGDMNADMMMQLAAIDKLPQPIDNQVFWLSHVNSDANLSIDKPLATWLAEKQILMQLKNQLPPTRQDPEKMQQLAEQQAPLIISALIQQGFITEQDDAYVSKFTLQDGKFVLNGNELPIMQALQQ</sequence>
<dbReference type="STRING" id="314276.OS145_04658"/>
<reference evidence="2 3" key="1">
    <citation type="journal article" date="2018" name="Nat. Biotechnol.">
        <title>A standardized bacterial taxonomy based on genome phylogeny substantially revises the tree of life.</title>
        <authorList>
            <person name="Parks D.H."/>
            <person name="Chuvochina M."/>
            <person name="Waite D.W."/>
            <person name="Rinke C."/>
            <person name="Skarshewski A."/>
            <person name="Chaumeil P.A."/>
            <person name="Hugenholtz P."/>
        </authorList>
    </citation>
    <scope>NUCLEOTIDE SEQUENCE [LARGE SCALE GENOMIC DNA]</scope>
    <source>
        <strain evidence="2">UBA9360</strain>
    </source>
</reference>
<protein>
    <recommendedName>
        <fullName evidence="4">DUF945 domain-containing protein</fullName>
    </recommendedName>
</protein>